<name>A0A183A4V4_9TREM</name>
<dbReference type="WBParaSite" id="ECPE_0000198901-mRNA-1">
    <property type="protein sequence ID" value="ECPE_0000198901-mRNA-1"/>
    <property type="gene ID" value="ECPE_0000198901"/>
</dbReference>
<accession>A0A183A4V4</accession>
<feature type="compositionally biased region" description="Polar residues" evidence="1">
    <location>
        <begin position="15"/>
        <end position="25"/>
    </location>
</feature>
<proteinExistence type="predicted"/>
<dbReference type="EMBL" id="UZAN01021282">
    <property type="protein sequence ID" value="VDP51987.1"/>
    <property type="molecule type" value="Genomic_DNA"/>
</dbReference>
<feature type="compositionally biased region" description="Low complexity" evidence="1">
    <location>
        <begin position="57"/>
        <end position="79"/>
    </location>
</feature>
<reference evidence="2 3" key="2">
    <citation type="submission" date="2018-11" db="EMBL/GenBank/DDBJ databases">
        <authorList>
            <consortium name="Pathogen Informatics"/>
        </authorList>
    </citation>
    <scope>NUCLEOTIDE SEQUENCE [LARGE SCALE GENOMIC DNA]</scope>
    <source>
        <strain evidence="2 3">Egypt</strain>
    </source>
</reference>
<feature type="region of interest" description="Disordered" evidence="1">
    <location>
        <begin position="1"/>
        <end position="111"/>
    </location>
</feature>
<evidence type="ECO:0000256" key="1">
    <source>
        <dbReference type="SAM" id="MobiDB-lite"/>
    </source>
</evidence>
<sequence length="111" mass="10903">SLGASPSATCGIRRTFSSNGNSTHTAPPAPFSDGSPFWSPRSPHSIGPGSVALAQFGGYPPTSGSTPTSGGSHPSSAAGREPGAFGPLPLSPTMALGVPESGPTKPNPSMM</sequence>
<evidence type="ECO:0000313" key="4">
    <source>
        <dbReference type="WBParaSite" id="ECPE_0000198901-mRNA-1"/>
    </source>
</evidence>
<keyword evidence="3" id="KW-1185">Reference proteome</keyword>
<dbReference type="Proteomes" id="UP000272942">
    <property type="component" value="Unassembled WGS sequence"/>
</dbReference>
<organism evidence="4">
    <name type="scientific">Echinostoma caproni</name>
    <dbReference type="NCBI Taxonomy" id="27848"/>
    <lineage>
        <taxon>Eukaryota</taxon>
        <taxon>Metazoa</taxon>
        <taxon>Spiralia</taxon>
        <taxon>Lophotrochozoa</taxon>
        <taxon>Platyhelminthes</taxon>
        <taxon>Trematoda</taxon>
        <taxon>Digenea</taxon>
        <taxon>Plagiorchiida</taxon>
        <taxon>Echinostomata</taxon>
        <taxon>Echinostomatoidea</taxon>
        <taxon>Echinostomatidae</taxon>
        <taxon>Echinostoma</taxon>
    </lineage>
</organism>
<gene>
    <name evidence="2" type="ORF">ECPE_LOCUS1989</name>
</gene>
<protein>
    <submittedName>
        <fullName evidence="4">EBF2</fullName>
    </submittedName>
</protein>
<dbReference type="AlphaFoldDB" id="A0A183A4V4"/>
<evidence type="ECO:0000313" key="2">
    <source>
        <dbReference type="EMBL" id="VDP51987.1"/>
    </source>
</evidence>
<reference evidence="4" key="1">
    <citation type="submission" date="2016-06" db="UniProtKB">
        <authorList>
            <consortium name="WormBaseParasite"/>
        </authorList>
    </citation>
    <scope>IDENTIFICATION</scope>
</reference>
<evidence type="ECO:0000313" key="3">
    <source>
        <dbReference type="Proteomes" id="UP000272942"/>
    </source>
</evidence>